<dbReference type="InterPro" id="IPR018197">
    <property type="entry name" value="Glycerate_kinase_RE-like"/>
</dbReference>
<name>A0A4Q7M0M4_9MICO</name>
<reference evidence="5 6" key="1">
    <citation type="submission" date="2019-02" db="EMBL/GenBank/DDBJ databases">
        <title>Sequencing the genomes of 1000 actinobacteria strains.</title>
        <authorList>
            <person name="Klenk H.-P."/>
        </authorList>
    </citation>
    <scope>NUCLEOTIDE SEQUENCE [LARGE SCALE GENOMIC DNA]</scope>
    <source>
        <strain evidence="5 6">DSM 16932</strain>
    </source>
</reference>
<dbReference type="PANTHER" id="PTHR21599:SF0">
    <property type="entry name" value="GLYCERATE KINASE"/>
    <property type="match status" value="1"/>
</dbReference>
<dbReference type="PANTHER" id="PTHR21599">
    <property type="entry name" value="GLYCERATE KINASE"/>
    <property type="match status" value="1"/>
</dbReference>
<keyword evidence="3 4" id="KW-0418">Kinase</keyword>
<proteinExistence type="inferred from homology"/>
<dbReference type="Gene3D" id="3.90.1510.10">
    <property type="entry name" value="Glycerate kinase, domain 2"/>
    <property type="match status" value="1"/>
</dbReference>
<gene>
    <name evidence="5" type="ORF">EV386_0691</name>
</gene>
<comment type="similarity">
    <text evidence="1 4">Belongs to the glycerate kinase type-1 family.</text>
</comment>
<dbReference type="InterPro" id="IPR018193">
    <property type="entry name" value="Glyc_kinase_flavodox-like_fold"/>
</dbReference>
<comment type="caution">
    <text evidence="5">The sequence shown here is derived from an EMBL/GenBank/DDBJ whole genome shotgun (WGS) entry which is preliminary data.</text>
</comment>
<dbReference type="Pfam" id="PF02595">
    <property type="entry name" value="Gly_kinase"/>
    <property type="match status" value="1"/>
</dbReference>
<organism evidence="5 6">
    <name type="scientific">Xylanimonas ulmi</name>
    <dbReference type="NCBI Taxonomy" id="228973"/>
    <lineage>
        <taxon>Bacteria</taxon>
        <taxon>Bacillati</taxon>
        <taxon>Actinomycetota</taxon>
        <taxon>Actinomycetes</taxon>
        <taxon>Micrococcales</taxon>
        <taxon>Promicromonosporaceae</taxon>
        <taxon>Xylanimonas</taxon>
    </lineage>
</organism>
<accession>A0A4Q7M0M4</accession>
<dbReference type="GO" id="GO:0031388">
    <property type="term" value="P:organic acid phosphorylation"/>
    <property type="evidence" value="ECO:0007669"/>
    <property type="project" value="UniProtKB-UniRule"/>
</dbReference>
<evidence type="ECO:0000256" key="2">
    <source>
        <dbReference type="ARBA" id="ARBA00022679"/>
    </source>
</evidence>
<evidence type="ECO:0000256" key="3">
    <source>
        <dbReference type="ARBA" id="ARBA00022777"/>
    </source>
</evidence>
<evidence type="ECO:0000313" key="6">
    <source>
        <dbReference type="Proteomes" id="UP000293852"/>
    </source>
</evidence>
<dbReference type="GO" id="GO:0008887">
    <property type="term" value="F:glycerate kinase activity"/>
    <property type="evidence" value="ECO:0007669"/>
    <property type="project" value="UniProtKB-UniRule"/>
</dbReference>
<evidence type="ECO:0000256" key="1">
    <source>
        <dbReference type="ARBA" id="ARBA00006284"/>
    </source>
</evidence>
<dbReference type="OrthoDB" id="9774290at2"/>
<dbReference type="EMBL" id="SGWX01000001">
    <property type="protein sequence ID" value="RZS60433.1"/>
    <property type="molecule type" value="Genomic_DNA"/>
</dbReference>
<keyword evidence="2 4" id="KW-0808">Transferase</keyword>
<dbReference type="RefSeq" id="WP_130412350.1">
    <property type="nucleotide sequence ID" value="NZ_SGWX01000001.1"/>
</dbReference>
<evidence type="ECO:0000256" key="4">
    <source>
        <dbReference type="PIRNR" id="PIRNR006078"/>
    </source>
</evidence>
<dbReference type="Gene3D" id="3.40.50.10350">
    <property type="entry name" value="Glycerate kinase, domain 1"/>
    <property type="match status" value="1"/>
</dbReference>
<evidence type="ECO:0000313" key="5">
    <source>
        <dbReference type="EMBL" id="RZS60433.1"/>
    </source>
</evidence>
<dbReference type="NCBIfam" id="TIGR00045">
    <property type="entry name" value="glycerate kinase"/>
    <property type="match status" value="1"/>
</dbReference>
<dbReference type="SUPFAM" id="SSF110738">
    <property type="entry name" value="Glycerate kinase I"/>
    <property type="match status" value="1"/>
</dbReference>
<sequence length="383" mass="38020">MRVVIAPDSFKESMSAADAADAMRRGVLAAVPDAECVLVPMADGGEGTTDALVAALGGTLVTARVTGPMGAPVEASYGWVADERLAIIEVAAAVGLDLVPRDRRDVWHATSRGVGELLTHALDSGAARVIVGLGGSATNDGGAGLLQCLGVRLLDEAGHDVAPGPAGLRSLVATDASGLDPRLRAVDVLVACDVTNPLLGPSGASAVYGPQKGATEQQVPLLDAVLARLAPALDQLAGRPVCEAPGAGAAGGLGAALLACAHAQLRPGVDVVLEAARLPAALAGADLVLTGEGSVDAQSLHGKTPFGVARAAAAQGVPTVVLAGRVGPGAHRLLEHGVSAIVPITRSAMSLDEALATGPANLEQAAATTMRLIGVGARRRAAL</sequence>
<keyword evidence="6" id="KW-1185">Reference proteome</keyword>
<protein>
    <submittedName>
        <fullName evidence="5">Glycerate kinase</fullName>
    </submittedName>
</protein>
<dbReference type="InterPro" id="IPR036129">
    <property type="entry name" value="Glycerate_kinase_sf"/>
</dbReference>
<dbReference type="AlphaFoldDB" id="A0A4Q7M0M4"/>
<dbReference type="PIRSF" id="PIRSF006078">
    <property type="entry name" value="GlxK"/>
    <property type="match status" value="1"/>
</dbReference>
<dbReference type="InterPro" id="IPR004381">
    <property type="entry name" value="Glycerate_kinase"/>
</dbReference>
<dbReference type="Proteomes" id="UP000293852">
    <property type="component" value="Unassembled WGS sequence"/>
</dbReference>